<proteinExistence type="predicted"/>
<name>A0AAI9V8A7_9PEZI</name>
<keyword evidence="1" id="KW-0472">Membrane</keyword>
<keyword evidence="1" id="KW-0812">Transmembrane</keyword>
<evidence type="ECO:0000256" key="1">
    <source>
        <dbReference type="SAM" id="Phobius"/>
    </source>
</evidence>
<dbReference type="EMBL" id="MPDP01000223">
    <property type="protein sequence ID" value="KAK1470799.1"/>
    <property type="molecule type" value="Genomic_DNA"/>
</dbReference>
<feature type="transmembrane region" description="Helical" evidence="1">
    <location>
        <begin position="256"/>
        <end position="283"/>
    </location>
</feature>
<comment type="caution">
    <text evidence="2">The sequence shown here is derived from an EMBL/GenBank/DDBJ whole genome shotgun (WGS) entry which is preliminary data.</text>
</comment>
<reference evidence="2" key="1">
    <citation type="submission" date="2016-11" db="EMBL/GenBank/DDBJ databases">
        <title>The genome sequence of Colletotrichum cuscutae.</title>
        <authorList>
            <person name="Baroncelli R."/>
        </authorList>
    </citation>
    <scope>NUCLEOTIDE SEQUENCE</scope>
    <source>
        <strain evidence="2">IMI 304802</strain>
    </source>
</reference>
<keyword evidence="1" id="KW-1133">Transmembrane helix</keyword>
<evidence type="ECO:0000313" key="2">
    <source>
        <dbReference type="EMBL" id="KAK1470799.1"/>
    </source>
</evidence>
<keyword evidence="3" id="KW-1185">Reference proteome</keyword>
<protein>
    <submittedName>
        <fullName evidence="2">Uncharacterized protein</fullName>
    </submittedName>
</protein>
<organism evidence="2 3">
    <name type="scientific">Colletotrichum cuscutae</name>
    <dbReference type="NCBI Taxonomy" id="1209917"/>
    <lineage>
        <taxon>Eukaryota</taxon>
        <taxon>Fungi</taxon>
        <taxon>Dikarya</taxon>
        <taxon>Ascomycota</taxon>
        <taxon>Pezizomycotina</taxon>
        <taxon>Sordariomycetes</taxon>
        <taxon>Hypocreomycetidae</taxon>
        <taxon>Glomerellales</taxon>
        <taxon>Glomerellaceae</taxon>
        <taxon>Colletotrichum</taxon>
        <taxon>Colletotrichum acutatum species complex</taxon>
    </lineage>
</organism>
<dbReference type="AlphaFoldDB" id="A0AAI9V8A7"/>
<sequence length="284" mass="32443">MIGCWERIDYEIRQTSSDSALRAWTCLICVPIPELSPTQPRAFQLEEESTDHLRVADCAILKIFPMVIKNLWLSQTDLPGLPGQSRDERLFHPWLSYLRNPLFFILFSFEYRGNPPPITNKRDIVLQSHRNRNNNQTQGNLNNHVGQSVCHTQTQHNTEHTIAVSAAPCENHLQAKSQEVSMRHTFQLAIHVTTLHIPLHNHRPLAPSVVTQEPHLCCLEHFEAWPEALPEAVKQPQTKYIGHQLDPAKPSHDFDIVLGVSFFGSLTNALTTLTLFLMTILLYK</sequence>
<evidence type="ECO:0000313" key="3">
    <source>
        <dbReference type="Proteomes" id="UP001239213"/>
    </source>
</evidence>
<accession>A0AAI9V8A7</accession>
<dbReference type="Proteomes" id="UP001239213">
    <property type="component" value="Unassembled WGS sequence"/>
</dbReference>
<gene>
    <name evidence="2" type="ORF">CCUS01_00915</name>
</gene>